<name>A0A5J5IGG4_9BACT</name>
<dbReference type="AlphaFoldDB" id="A0A5J5IGG4"/>
<gene>
    <name evidence="1" type="ORF">FW778_11055</name>
</gene>
<dbReference type="Gene3D" id="2.50.20.10">
    <property type="entry name" value="Lipoprotein localisation LolA/LolB/LppX"/>
    <property type="match status" value="1"/>
</dbReference>
<organism evidence="1 2">
    <name type="scientific">Ginsengibacter hankyongi</name>
    <dbReference type="NCBI Taxonomy" id="2607284"/>
    <lineage>
        <taxon>Bacteria</taxon>
        <taxon>Pseudomonadati</taxon>
        <taxon>Bacteroidota</taxon>
        <taxon>Chitinophagia</taxon>
        <taxon>Chitinophagales</taxon>
        <taxon>Chitinophagaceae</taxon>
        <taxon>Ginsengibacter</taxon>
    </lineage>
</organism>
<dbReference type="EMBL" id="VYQF01000002">
    <property type="protein sequence ID" value="KAA9039360.1"/>
    <property type="molecule type" value="Genomic_DNA"/>
</dbReference>
<evidence type="ECO:0000313" key="1">
    <source>
        <dbReference type="EMBL" id="KAA9039360.1"/>
    </source>
</evidence>
<keyword evidence="2" id="KW-1185">Reference proteome</keyword>
<reference evidence="1 2" key="1">
    <citation type="submission" date="2019-09" db="EMBL/GenBank/DDBJ databases">
        <title>Draft genome sequence of Ginsengibacter sp. BR5-29.</title>
        <authorList>
            <person name="Im W.-T."/>
        </authorList>
    </citation>
    <scope>NUCLEOTIDE SEQUENCE [LARGE SCALE GENOMIC DNA]</scope>
    <source>
        <strain evidence="1 2">BR5-29</strain>
    </source>
</reference>
<sequence>MFHYENFCNSFLFFSSTINNVFTQDADGLLQKVRDKLNLVNNYEANAIMKTDVSFLKVPKANVTVYFEKPDKLKIKNEKGISFVPKGAVSINLNNIISGNKFTVIDAGNSMVGAKEVKILKLLPEDDNNNVIFLTIYVDEKNEVIVKAKTTTKDNGTYELDMKYGRYLEYGLPDDVVFIFNAKDYKMPKGITFDYDEASINNKTADKNNDKQGRIEIIYSSYIINKGVSDEVFK</sequence>
<accession>A0A5J5IGG4</accession>
<comment type="caution">
    <text evidence="1">The sequence shown here is derived from an EMBL/GenBank/DDBJ whole genome shotgun (WGS) entry which is preliminary data.</text>
</comment>
<evidence type="ECO:0008006" key="3">
    <source>
        <dbReference type="Google" id="ProtNLM"/>
    </source>
</evidence>
<dbReference type="Proteomes" id="UP000326903">
    <property type="component" value="Unassembled WGS sequence"/>
</dbReference>
<proteinExistence type="predicted"/>
<protein>
    <recommendedName>
        <fullName evidence="3">Outer membrane lipoprotein-sorting protein</fullName>
    </recommendedName>
</protein>
<evidence type="ECO:0000313" key="2">
    <source>
        <dbReference type="Proteomes" id="UP000326903"/>
    </source>
</evidence>